<dbReference type="EMBL" id="CP117811">
    <property type="protein sequence ID" value="WDE96469.1"/>
    <property type="molecule type" value="Genomic_DNA"/>
</dbReference>
<accession>A0ABY7VRV9</accession>
<evidence type="ECO:0000313" key="4">
    <source>
        <dbReference type="EMBL" id="WDE96469.1"/>
    </source>
</evidence>
<dbReference type="Pfam" id="PF20434">
    <property type="entry name" value="BD-FAE"/>
    <property type="match status" value="1"/>
</dbReference>
<feature type="signal peptide" evidence="2">
    <location>
        <begin position="1"/>
        <end position="19"/>
    </location>
</feature>
<gene>
    <name evidence="4" type="ORF">PQO03_00630</name>
</gene>
<dbReference type="InterPro" id="IPR050300">
    <property type="entry name" value="GDXG_lipolytic_enzyme"/>
</dbReference>
<evidence type="ECO:0000256" key="2">
    <source>
        <dbReference type="SAM" id="SignalP"/>
    </source>
</evidence>
<protein>
    <submittedName>
        <fullName evidence="4">Alpha/beta hydrolase</fullName>
    </submittedName>
</protein>
<keyword evidence="5" id="KW-1185">Reference proteome</keyword>
<evidence type="ECO:0000313" key="5">
    <source>
        <dbReference type="Proteomes" id="UP001214250"/>
    </source>
</evidence>
<feature type="domain" description="BD-FAE-like" evidence="3">
    <location>
        <begin position="43"/>
        <end position="147"/>
    </location>
</feature>
<dbReference type="InterPro" id="IPR049492">
    <property type="entry name" value="BD-FAE-like_dom"/>
</dbReference>
<dbReference type="RefSeq" id="WP_274150534.1">
    <property type="nucleotide sequence ID" value="NZ_CP117811.1"/>
</dbReference>
<keyword evidence="2" id="KW-0732">Signal</keyword>
<name>A0ABY7VRV9_9BACT</name>
<dbReference type="GO" id="GO:0016787">
    <property type="term" value="F:hydrolase activity"/>
    <property type="evidence" value="ECO:0007669"/>
    <property type="project" value="UniProtKB-KW"/>
</dbReference>
<proteinExistence type="predicted"/>
<dbReference type="Proteomes" id="UP001214250">
    <property type="component" value="Chromosome 1"/>
</dbReference>
<evidence type="ECO:0000259" key="3">
    <source>
        <dbReference type="Pfam" id="PF20434"/>
    </source>
</evidence>
<dbReference type="InterPro" id="IPR029058">
    <property type="entry name" value="AB_hydrolase_fold"/>
</dbReference>
<organism evidence="4 5">
    <name type="scientific">Lentisphaera profundi</name>
    <dbReference type="NCBI Taxonomy" id="1658616"/>
    <lineage>
        <taxon>Bacteria</taxon>
        <taxon>Pseudomonadati</taxon>
        <taxon>Lentisphaerota</taxon>
        <taxon>Lentisphaeria</taxon>
        <taxon>Lentisphaerales</taxon>
        <taxon>Lentisphaeraceae</taxon>
        <taxon>Lentisphaera</taxon>
    </lineage>
</organism>
<dbReference type="Gene3D" id="3.40.50.1820">
    <property type="entry name" value="alpha/beta hydrolase"/>
    <property type="match status" value="1"/>
</dbReference>
<keyword evidence="1 4" id="KW-0378">Hydrolase</keyword>
<feature type="chain" id="PRO_5046292460" evidence="2">
    <location>
        <begin position="20"/>
        <end position="245"/>
    </location>
</feature>
<reference evidence="4 5" key="1">
    <citation type="submission" date="2023-02" db="EMBL/GenBank/DDBJ databases">
        <title>Genome sequence of Lentisphaera profundi SAORIC-696.</title>
        <authorList>
            <person name="Kim e."/>
            <person name="Cho J.-C."/>
            <person name="Choi A."/>
            <person name="Kang I."/>
        </authorList>
    </citation>
    <scope>NUCLEOTIDE SEQUENCE [LARGE SCALE GENOMIC DNA]</scope>
    <source>
        <strain evidence="4 5">SAORIC-696</strain>
    </source>
</reference>
<dbReference type="SUPFAM" id="SSF53474">
    <property type="entry name" value="alpha/beta-Hydrolases"/>
    <property type="match status" value="1"/>
</dbReference>
<evidence type="ECO:0000256" key="1">
    <source>
        <dbReference type="ARBA" id="ARBA00022801"/>
    </source>
</evidence>
<dbReference type="PANTHER" id="PTHR48081">
    <property type="entry name" value="AB HYDROLASE SUPERFAMILY PROTEIN C4A8.06C"/>
    <property type="match status" value="1"/>
</dbReference>
<sequence length="245" mass="27692">MKFISLLLISFTVLLNTSAAPIPSKADLAYGKHARNKMDFWQAESSNPTPVLVFFHGGGFKNGDKNSIHKRFKIDDYLKAGVSCVSVNYPFLKHTNMDYMAIMKHCQDSIEFIKTNSEKWNIDPKKIAASGSSAGALITEWLGYTTTDICAMAVYMQPMGTHYFIKPQLVQKTSPPLMIYQASSISDKIHHPDFAKGLKKVCDQNQATCELFGSSKNDIQELPPETHHRTAIKRFLFKHWEIELK</sequence>